<accession>C0CNE3</accession>
<dbReference type="eggNOG" id="COG0631">
    <property type="taxonomic scope" value="Bacteria"/>
</dbReference>
<dbReference type="SMART" id="SM00331">
    <property type="entry name" value="PP2C_SIG"/>
    <property type="match status" value="1"/>
</dbReference>
<dbReference type="SUPFAM" id="SSF81606">
    <property type="entry name" value="PP2C-like"/>
    <property type="match status" value="1"/>
</dbReference>
<dbReference type="CDD" id="cd00143">
    <property type="entry name" value="PP2Cc"/>
    <property type="match status" value="1"/>
</dbReference>
<name>C0CNE3_BLAHS</name>
<dbReference type="Proteomes" id="UP000003100">
    <property type="component" value="Unassembled WGS sequence"/>
</dbReference>
<dbReference type="RefSeq" id="WP_005949670.1">
    <property type="nucleotide sequence ID" value="NZ_CP136423.1"/>
</dbReference>
<dbReference type="PROSITE" id="PS51746">
    <property type="entry name" value="PPM_2"/>
    <property type="match status" value="1"/>
</dbReference>
<dbReference type="SMART" id="SM00332">
    <property type="entry name" value="PP2Cc"/>
    <property type="match status" value="1"/>
</dbReference>
<evidence type="ECO:0000313" key="3">
    <source>
        <dbReference type="Proteomes" id="UP000003100"/>
    </source>
</evidence>
<dbReference type="EMBL" id="ACBZ01000126">
    <property type="protein sequence ID" value="EEG48714.1"/>
    <property type="molecule type" value="Genomic_DNA"/>
</dbReference>
<evidence type="ECO:0000313" key="2">
    <source>
        <dbReference type="EMBL" id="EEG48714.1"/>
    </source>
</evidence>
<evidence type="ECO:0000259" key="1">
    <source>
        <dbReference type="PROSITE" id="PS51746"/>
    </source>
</evidence>
<dbReference type="PATRIC" id="fig|476272.21.peg.1817"/>
<dbReference type="InterPro" id="IPR001932">
    <property type="entry name" value="PPM-type_phosphatase-like_dom"/>
</dbReference>
<feature type="domain" description="PPM-type phosphatase" evidence="1">
    <location>
        <begin position="3"/>
        <end position="240"/>
    </location>
</feature>
<dbReference type="HOGENOM" id="CLU_034545_5_0_9"/>
<protein>
    <recommendedName>
        <fullName evidence="1">PPM-type phosphatase domain-containing protein</fullName>
    </recommendedName>
</protein>
<sequence length="249" mass="28682">MIRHYSLNEQGKRAYQEDSVGVFCEGDHGLFAVADGLGGHGMGTQASQCAVRCALEQYHIGCEPKEYFQRVFSEGNRRLIQIQDEARTPGVAKTTLVCAFIKQDRLFGAHIGDSRMYIFRQNRIVYQTLDHSVPQMLVASGEIRPEEIRGHSDRNRLLRVLGDRDRSVKYQESPPWDWMPGDKILLCTDGFWEYVKEPEMERDLENSEGPREWLLRMKKRVRRRGFFEKQDNYSAIGIWADGTASTAKC</sequence>
<gene>
    <name evidence="2" type="ORF">RUMHYD_02382</name>
</gene>
<dbReference type="Pfam" id="PF13672">
    <property type="entry name" value="PP2C_2"/>
    <property type="match status" value="1"/>
</dbReference>
<dbReference type="GeneID" id="86821101"/>
<comment type="caution">
    <text evidence="2">The sequence shown here is derived from an EMBL/GenBank/DDBJ whole genome shotgun (WGS) entry which is preliminary data.</text>
</comment>
<organism evidence="2 3">
    <name type="scientific">Blautia hydrogenotrophica (strain DSM 10507 / JCM 14656 / S5a33)</name>
    <name type="common">Ruminococcus hydrogenotrophicus</name>
    <dbReference type="NCBI Taxonomy" id="476272"/>
    <lineage>
        <taxon>Bacteria</taxon>
        <taxon>Bacillati</taxon>
        <taxon>Bacillota</taxon>
        <taxon>Clostridia</taxon>
        <taxon>Lachnospirales</taxon>
        <taxon>Lachnospiraceae</taxon>
        <taxon>Blautia</taxon>
    </lineage>
</organism>
<dbReference type="Gene3D" id="3.60.40.10">
    <property type="entry name" value="PPM-type phosphatase domain"/>
    <property type="match status" value="1"/>
</dbReference>
<reference evidence="2 3" key="2">
    <citation type="submission" date="2009-02" db="EMBL/GenBank/DDBJ databases">
        <title>Draft genome sequence of Blautia hydrogenotrophica DSM 10507 (Ruminococcus hydrogenotrophicus DSM 10507).</title>
        <authorList>
            <person name="Sudarsanam P."/>
            <person name="Ley R."/>
            <person name="Guruge J."/>
            <person name="Turnbaugh P.J."/>
            <person name="Mahowald M."/>
            <person name="Liep D."/>
            <person name="Gordon J."/>
        </authorList>
    </citation>
    <scope>NUCLEOTIDE SEQUENCE [LARGE SCALE GENOMIC DNA]</scope>
    <source>
        <strain evidence="3">DSM 10507 / JCM 14656 / S5a33</strain>
    </source>
</reference>
<dbReference type="InterPro" id="IPR036457">
    <property type="entry name" value="PPM-type-like_dom_sf"/>
</dbReference>
<keyword evidence="3" id="KW-1185">Reference proteome</keyword>
<reference evidence="2 3" key="1">
    <citation type="submission" date="2009-01" db="EMBL/GenBank/DDBJ databases">
        <authorList>
            <person name="Fulton L."/>
            <person name="Clifton S."/>
            <person name="Fulton B."/>
            <person name="Xu J."/>
            <person name="Minx P."/>
            <person name="Pepin K.H."/>
            <person name="Johnson M."/>
            <person name="Bhonagiri V."/>
            <person name="Nash W.E."/>
            <person name="Mardis E.R."/>
            <person name="Wilson R.K."/>
        </authorList>
    </citation>
    <scope>NUCLEOTIDE SEQUENCE [LARGE SCALE GENOMIC DNA]</scope>
    <source>
        <strain evidence="3">DSM 10507 / JCM 14656 / S5a33</strain>
    </source>
</reference>
<dbReference type="AlphaFoldDB" id="C0CNE3"/>
<proteinExistence type="predicted"/>